<dbReference type="AlphaFoldDB" id="A0A8C2HDU9"/>
<evidence type="ECO:0000256" key="3">
    <source>
        <dbReference type="ARBA" id="ARBA00023319"/>
    </source>
</evidence>
<keyword evidence="2 4" id="KW-0472">Membrane</keyword>
<dbReference type="InterPro" id="IPR007110">
    <property type="entry name" value="Ig-like_dom"/>
</dbReference>
<dbReference type="SMART" id="SM00409">
    <property type="entry name" value="IG"/>
    <property type="match status" value="2"/>
</dbReference>
<feature type="transmembrane region" description="Helical" evidence="4">
    <location>
        <begin position="251"/>
        <end position="276"/>
    </location>
</feature>
<evidence type="ECO:0000313" key="8">
    <source>
        <dbReference type="Proteomes" id="UP000694701"/>
    </source>
</evidence>
<dbReference type="PANTHER" id="PTHR44991:SF1">
    <property type="entry name" value="IMMUNOGLOBULIN SUPERFAMILY MEMBER 5"/>
    <property type="match status" value="1"/>
</dbReference>
<keyword evidence="3" id="KW-0393">Immunoglobulin domain</keyword>
<evidence type="ECO:0000313" key="7">
    <source>
        <dbReference type="Ensembl" id="ENSCCRP00020037921.1"/>
    </source>
</evidence>
<feature type="domain" description="Ig-like" evidence="6">
    <location>
        <begin position="120"/>
        <end position="241"/>
    </location>
</feature>
<evidence type="ECO:0000256" key="1">
    <source>
        <dbReference type="ARBA" id="ARBA00004370"/>
    </source>
</evidence>
<evidence type="ECO:0000256" key="5">
    <source>
        <dbReference type="SAM" id="SignalP"/>
    </source>
</evidence>
<dbReference type="PANTHER" id="PTHR44991">
    <property type="entry name" value="IMMUNOGLOBULIN SUPERFAMILY MEMBER 5"/>
    <property type="match status" value="1"/>
</dbReference>
<proteinExistence type="predicted"/>
<protein>
    <submittedName>
        <fullName evidence="7">Immunoglobulin superfamily, member 5b</fullName>
    </submittedName>
</protein>
<evidence type="ECO:0000259" key="6">
    <source>
        <dbReference type="PROSITE" id="PS50835"/>
    </source>
</evidence>
<keyword evidence="4" id="KW-1133">Transmembrane helix</keyword>
<keyword evidence="5" id="KW-0732">Signal</keyword>
<name>A0A8C2HDU9_CYPCA</name>
<organism evidence="7 8">
    <name type="scientific">Cyprinus carpio</name>
    <name type="common">Common carp</name>
    <dbReference type="NCBI Taxonomy" id="7962"/>
    <lineage>
        <taxon>Eukaryota</taxon>
        <taxon>Metazoa</taxon>
        <taxon>Chordata</taxon>
        <taxon>Craniata</taxon>
        <taxon>Vertebrata</taxon>
        <taxon>Euteleostomi</taxon>
        <taxon>Actinopterygii</taxon>
        <taxon>Neopterygii</taxon>
        <taxon>Teleostei</taxon>
        <taxon>Ostariophysi</taxon>
        <taxon>Cypriniformes</taxon>
        <taxon>Cyprinidae</taxon>
        <taxon>Cyprininae</taxon>
        <taxon>Cyprinus</taxon>
    </lineage>
</organism>
<keyword evidence="4" id="KW-0812">Transmembrane</keyword>
<reference evidence="7" key="1">
    <citation type="submission" date="2025-08" db="UniProtKB">
        <authorList>
            <consortium name="Ensembl"/>
        </authorList>
    </citation>
    <scope>IDENTIFICATION</scope>
</reference>
<dbReference type="InterPro" id="IPR053896">
    <property type="entry name" value="BTN3A2-like_Ig-C"/>
</dbReference>
<dbReference type="PROSITE" id="PS50835">
    <property type="entry name" value="IG_LIKE"/>
    <property type="match status" value="1"/>
</dbReference>
<dbReference type="GO" id="GO:0016020">
    <property type="term" value="C:membrane"/>
    <property type="evidence" value="ECO:0007669"/>
    <property type="project" value="UniProtKB-SubCell"/>
</dbReference>
<accession>A0A8C2HDU9</accession>
<sequence>MWQLQIFSLLYPCCAEQWPNCFSGNMHGHILQLCVIQAVASFIHLEPKNATVLRGSEVHFNCSTDESWDVMTWLLGGRTVLTISVVHGPLGSDESVSTVNHSMSSLSVWELVLMNASFSPTLQEVTCELLPTKLGRSSSALFVQEKGNVRILESDQSVQEGMLVIFHCQASGWYPDPSVSWVVNGTTVDRGDYNTSSLQDPSGLFGSTSVLQMKAEMSTTVECWASVSAARAHQSSSVKLTVVAPKTPQDYTVVIAVIVSVCMIILLAVLILFLYYRKKVKKTSSENKISASLWTVDLSSRRRSVADETRGKVNLGYYAEDVTSSGHHDLRNRADIISPPRVPDIIIFRSQNQKEEDFSNLYYKGGKTIRRVTTV</sequence>
<dbReference type="InterPro" id="IPR013783">
    <property type="entry name" value="Ig-like_fold"/>
</dbReference>
<evidence type="ECO:0000256" key="4">
    <source>
        <dbReference type="SAM" id="Phobius"/>
    </source>
</evidence>
<evidence type="ECO:0000256" key="2">
    <source>
        <dbReference type="ARBA" id="ARBA00023136"/>
    </source>
</evidence>
<dbReference type="Ensembl" id="ENSCCRT00020041402.1">
    <property type="protein sequence ID" value="ENSCCRP00020037921.1"/>
    <property type="gene ID" value="ENSCCRG00020016927.1"/>
</dbReference>
<dbReference type="Gene3D" id="2.60.40.10">
    <property type="entry name" value="Immunoglobulins"/>
    <property type="match status" value="1"/>
</dbReference>
<dbReference type="InterPro" id="IPR036179">
    <property type="entry name" value="Ig-like_dom_sf"/>
</dbReference>
<dbReference type="InterPro" id="IPR003599">
    <property type="entry name" value="Ig_sub"/>
</dbReference>
<feature type="chain" id="PRO_5034050327" evidence="5">
    <location>
        <begin position="16"/>
        <end position="375"/>
    </location>
</feature>
<dbReference type="SUPFAM" id="SSF48726">
    <property type="entry name" value="Immunoglobulin"/>
    <property type="match status" value="2"/>
</dbReference>
<dbReference type="Pfam" id="PF22705">
    <property type="entry name" value="C2-set_3"/>
    <property type="match status" value="1"/>
</dbReference>
<dbReference type="Proteomes" id="UP000694701">
    <property type="component" value="Unplaced"/>
</dbReference>
<feature type="signal peptide" evidence="5">
    <location>
        <begin position="1"/>
        <end position="15"/>
    </location>
</feature>
<comment type="subcellular location">
    <subcellularLocation>
        <location evidence="1">Membrane</location>
    </subcellularLocation>
</comment>